<name>A0A8H4EM49_GIGMA</name>
<organism evidence="1 2">
    <name type="scientific">Gigaspora margarita</name>
    <dbReference type="NCBI Taxonomy" id="4874"/>
    <lineage>
        <taxon>Eukaryota</taxon>
        <taxon>Fungi</taxon>
        <taxon>Fungi incertae sedis</taxon>
        <taxon>Mucoromycota</taxon>
        <taxon>Glomeromycotina</taxon>
        <taxon>Glomeromycetes</taxon>
        <taxon>Diversisporales</taxon>
        <taxon>Gigasporaceae</taxon>
        <taxon>Gigaspora</taxon>
    </lineage>
</organism>
<sequence>MCSGNLESIKFNSDGKAKITRSFTQKNLRNKKIQPYSDIIDIPTNSDTSITIIYNQVPTGQQQLAIVNSKLHSVFGYGERLKYQNENDKNYCLALLFVLQNCNFVDNYPVDTWLKKAANTFGKEVEQLGNFSLVQESSSLAVQFEKRANSKNSRQVKKQQIIKVVKWEKVADALRSSGVGVINSIDRYVATNERNNNIEFADNLNSIRIAYDSFKKLVEQSPLRGNKSKPIRFKKANNMPLGEKAISKSKRGWIAKQMQSILNIDASTERKTWAALKFVNQLLSERLVTLESLIFDSENSEDSNNDSGLERENDNYKVIEDNETHVLDIELDDTDAIEF</sequence>
<evidence type="ECO:0000313" key="1">
    <source>
        <dbReference type="EMBL" id="KAF0515145.1"/>
    </source>
</evidence>
<reference evidence="1 2" key="1">
    <citation type="journal article" date="2019" name="Environ. Microbiol.">
        <title>At the nexus of three kingdoms: the genome of the mycorrhizal fungus Gigaspora margarita provides insights into plant, endobacterial and fungal interactions.</title>
        <authorList>
            <person name="Venice F."/>
            <person name="Ghignone S."/>
            <person name="Salvioli di Fossalunga A."/>
            <person name="Amselem J."/>
            <person name="Novero M."/>
            <person name="Xianan X."/>
            <person name="Sedzielewska Toro K."/>
            <person name="Morin E."/>
            <person name="Lipzen A."/>
            <person name="Grigoriev I.V."/>
            <person name="Henrissat B."/>
            <person name="Martin F.M."/>
            <person name="Bonfante P."/>
        </authorList>
    </citation>
    <scope>NUCLEOTIDE SEQUENCE [LARGE SCALE GENOMIC DNA]</scope>
    <source>
        <strain evidence="1 2">BEG34</strain>
    </source>
</reference>
<dbReference type="Proteomes" id="UP000439903">
    <property type="component" value="Unassembled WGS sequence"/>
</dbReference>
<dbReference type="OrthoDB" id="2362953at2759"/>
<keyword evidence="2" id="KW-1185">Reference proteome</keyword>
<protein>
    <submittedName>
        <fullName evidence="1">Uncharacterized protein</fullName>
    </submittedName>
</protein>
<proteinExistence type="predicted"/>
<dbReference type="AlphaFoldDB" id="A0A8H4EM49"/>
<dbReference type="EMBL" id="WTPW01000400">
    <property type="protein sequence ID" value="KAF0515145.1"/>
    <property type="molecule type" value="Genomic_DNA"/>
</dbReference>
<evidence type="ECO:0000313" key="2">
    <source>
        <dbReference type="Proteomes" id="UP000439903"/>
    </source>
</evidence>
<gene>
    <name evidence="1" type="ORF">F8M41_017393</name>
</gene>
<comment type="caution">
    <text evidence="1">The sequence shown here is derived from an EMBL/GenBank/DDBJ whole genome shotgun (WGS) entry which is preliminary data.</text>
</comment>
<accession>A0A8H4EM49</accession>